<dbReference type="RefSeq" id="WP_378071910.1">
    <property type="nucleotide sequence ID" value="NZ_JBHSBL010000026.1"/>
</dbReference>
<dbReference type="InterPro" id="IPR010061">
    <property type="entry name" value="MeMal-semiAld_DH"/>
</dbReference>
<organism evidence="5 6">
    <name type="scientific">Actinoplanes subglobosus</name>
    <dbReference type="NCBI Taxonomy" id="1547892"/>
    <lineage>
        <taxon>Bacteria</taxon>
        <taxon>Bacillati</taxon>
        <taxon>Actinomycetota</taxon>
        <taxon>Actinomycetes</taxon>
        <taxon>Micromonosporales</taxon>
        <taxon>Micromonosporaceae</taxon>
        <taxon>Actinoplanes</taxon>
    </lineage>
</organism>
<dbReference type="InterPro" id="IPR016163">
    <property type="entry name" value="Ald_DH_C"/>
</dbReference>
<evidence type="ECO:0000256" key="2">
    <source>
        <dbReference type="ARBA" id="ARBA00023002"/>
    </source>
</evidence>
<dbReference type="PANTHER" id="PTHR43866:SF4">
    <property type="entry name" value="MALONATE-SEMIALDEHYDE DEHYDROGENASE"/>
    <property type="match status" value="1"/>
</dbReference>
<dbReference type="SUPFAM" id="SSF53720">
    <property type="entry name" value="ALDH-like"/>
    <property type="match status" value="1"/>
</dbReference>
<protein>
    <recommendedName>
        <fullName evidence="1">methylmalonate-semialdehyde dehydrogenase (CoA acylating)</fullName>
        <ecNumber evidence="1">1.2.1.27</ecNumber>
    </recommendedName>
</protein>
<name>A0ABV8J7T0_9ACTN</name>
<keyword evidence="2 5" id="KW-0560">Oxidoreductase</keyword>
<dbReference type="Pfam" id="PF00171">
    <property type="entry name" value="Aldedh"/>
    <property type="match status" value="1"/>
</dbReference>
<evidence type="ECO:0000256" key="1">
    <source>
        <dbReference type="ARBA" id="ARBA00013048"/>
    </source>
</evidence>
<dbReference type="InterPro" id="IPR015590">
    <property type="entry name" value="Aldehyde_DH_dom"/>
</dbReference>
<proteinExistence type="predicted"/>
<dbReference type="EC" id="1.2.1.27" evidence="1"/>
<dbReference type="NCBIfam" id="TIGR01722">
    <property type="entry name" value="MMSDH"/>
    <property type="match status" value="1"/>
</dbReference>
<dbReference type="InterPro" id="IPR016161">
    <property type="entry name" value="Ald_DH/histidinol_DH"/>
</dbReference>
<keyword evidence="6" id="KW-1185">Reference proteome</keyword>
<keyword evidence="3" id="KW-0520">NAD</keyword>
<dbReference type="Gene3D" id="3.40.309.10">
    <property type="entry name" value="Aldehyde Dehydrogenase, Chain A, domain 2"/>
    <property type="match status" value="1"/>
</dbReference>
<dbReference type="EMBL" id="JBHSBL010000026">
    <property type="protein sequence ID" value="MFC4071037.1"/>
    <property type="molecule type" value="Genomic_DNA"/>
</dbReference>
<gene>
    <name evidence="5" type="ORF">ACFO0C_39420</name>
</gene>
<reference evidence="6" key="1">
    <citation type="journal article" date="2019" name="Int. J. Syst. Evol. Microbiol.">
        <title>The Global Catalogue of Microorganisms (GCM) 10K type strain sequencing project: providing services to taxonomists for standard genome sequencing and annotation.</title>
        <authorList>
            <consortium name="The Broad Institute Genomics Platform"/>
            <consortium name="The Broad Institute Genome Sequencing Center for Infectious Disease"/>
            <person name="Wu L."/>
            <person name="Ma J."/>
        </authorList>
    </citation>
    <scope>NUCLEOTIDE SEQUENCE [LARGE SCALE GENOMIC DNA]</scope>
    <source>
        <strain evidence="6">TBRC 5832</strain>
    </source>
</reference>
<dbReference type="CDD" id="cd07085">
    <property type="entry name" value="ALDH_F6_MMSDH"/>
    <property type="match status" value="1"/>
</dbReference>
<dbReference type="PROSITE" id="PS00070">
    <property type="entry name" value="ALDEHYDE_DEHYDR_CYS"/>
    <property type="match status" value="1"/>
</dbReference>
<dbReference type="InterPro" id="IPR016160">
    <property type="entry name" value="Ald_DH_CS_CYS"/>
</dbReference>
<evidence type="ECO:0000256" key="3">
    <source>
        <dbReference type="ARBA" id="ARBA00023027"/>
    </source>
</evidence>
<feature type="domain" description="Aldehyde dehydrogenase" evidence="4">
    <location>
        <begin position="21"/>
        <end position="475"/>
    </location>
</feature>
<accession>A0ABV8J7T0</accession>
<dbReference type="GO" id="GO:0016491">
    <property type="term" value="F:oxidoreductase activity"/>
    <property type="evidence" value="ECO:0007669"/>
    <property type="project" value="UniProtKB-KW"/>
</dbReference>
<sequence>MNHIAHWIGGAESAGTSGRVGPVFNPATGEQIATVDLASKAELDAAVETAKAAAKEWRSASLSKRSAVLFKFRELLASRTGELSAIVTREHGKVLADAAGEVARGLENVEFATGIPHLMKGNFSEQAATGVDVYSIRQPLGVVAGITPFNFPAMVPLWMCATAIASGNAFVLKPSEKDPSASLWLAKLWKEAGLPDGVFTVVNGDKEAVDAILVHPDIAAVSFVGSTPIAKYIYETGTSHGKRVQALGGAKNHMIVLPDAELDAAADAAISAGYGAAGERCMAISVVVAVGEIADPLVAAIAARLPKIKIGDGTDPASEMGPLISAQHRDKVAGYIEAGAEQGATVVADGRADDLPKDGFFLGATLLDNVTPEMIVYTDEIFGPVLSVVRVDTYAEALELVNNNEYGNGTAIFTRDGGAARQFQFDVNAGMVGVNVPIPVPVAYYSFGGWKASLFGDTHMYGPDGIHFFTRSKVVTSRWPDPGTSSIDLGFPQTR</sequence>
<dbReference type="Proteomes" id="UP001595867">
    <property type="component" value="Unassembled WGS sequence"/>
</dbReference>
<evidence type="ECO:0000313" key="5">
    <source>
        <dbReference type="EMBL" id="MFC4071037.1"/>
    </source>
</evidence>
<evidence type="ECO:0000259" key="4">
    <source>
        <dbReference type="Pfam" id="PF00171"/>
    </source>
</evidence>
<dbReference type="PANTHER" id="PTHR43866">
    <property type="entry name" value="MALONATE-SEMIALDEHYDE DEHYDROGENASE"/>
    <property type="match status" value="1"/>
</dbReference>
<dbReference type="Gene3D" id="3.40.605.10">
    <property type="entry name" value="Aldehyde Dehydrogenase, Chain A, domain 1"/>
    <property type="match status" value="1"/>
</dbReference>
<dbReference type="InterPro" id="IPR016162">
    <property type="entry name" value="Ald_DH_N"/>
</dbReference>
<evidence type="ECO:0000313" key="6">
    <source>
        <dbReference type="Proteomes" id="UP001595867"/>
    </source>
</evidence>
<comment type="caution">
    <text evidence="5">The sequence shown here is derived from an EMBL/GenBank/DDBJ whole genome shotgun (WGS) entry which is preliminary data.</text>
</comment>